<keyword evidence="5" id="KW-0539">Nucleus</keyword>
<evidence type="ECO:0000256" key="3">
    <source>
        <dbReference type="ARBA" id="ARBA00011523"/>
    </source>
</evidence>
<dbReference type="InterPro" id="IPR028160">
    <property type="entry name" value="Slx9-like"/>
</dbReference>
<dbReference type="Pfam" id="PF15341">
    <property type="entry name" value="SLX9"/>
    <property type="match status" value="1"/>
</dbReference>
<evidence type="ECO:0000256" key="2">
    <source>
        <dbReference type="ARBA" id="ARBA00011022"/>
    </source>
</evidence>
<comment type="similarity">
    <text evidence="2">Belongs to the SLX9 family.</text>
</comment>
<dbReference type="GO" id="GO:0000462">
    <property type="term" value="P:maturation of SSU-rRNA from tricistronic rRNA transcript (SSU-rRNA, 5.8S rRNA, LSU-rRNA)"/>
    <property type="evidence" value="ECO:0007669"/>
    <property type="project" value="InterPro"/>
</dbReference>
<evidence type="ECO:0000256" key="5">
    <source>
        <dbReference type="ARBA" id="ARBA00023242"/>
    </source>
</evidence>
<keyword evidence="9" id="KW-1185">Reference proteome</keyword>
<dbReference type="GO" id="GO:0030686">
    <property type="term" value="C:90S preribosome"/>
    <property type="evidence" value="ECO:0007669"/>
    <property type="project" value="InterPro"/>
</dbReference>
<feature type="compositionally biased region" description="Basic residues" evidence="7">
    <location>
        <begin position="63"/>
        <end position="73"/>
    </location>
</feature>
<dbReference type="VEuPathDB" id="FungiDB:TRICI_002020"/>
<comment type="function">
    <text evidence="6">Involved in ribosome biogenesis. Required for normal pre-rRNA processing in internal transcribed spacer 1 (ITS1). May be involved in the movements of the replication forks.</text>
</comment>
<feature type="region of interest" description="Disordered" evidence="7">
    <location>
        <begin position="1"/>
        <end position="83"/>
    </location>
</feature>
<dbReference type="AlphaFoldDB" id="A0A642V6U1"/>
<organism evidence="8 9">
    <name type="scientific">Trichomonascus ciferrii</name>
    <dbReference type="NCBI Taxonomy" id="44093"/>
    <lineage>
        <taxon>Eukaryota</taxon>
        <taxon>Fungi</taxon>
        <taxon>Dikarya</taxon>
        <taxon>Ascomycota</taxon>
        <taxon>Saccharomycotina</taxon>
        <taxon>Dipodascomycetes</taxon>
        <taxon>Dipodascales</taxon>
        <taxon>Trichomonascaceae</taxon>
        <taxon>Trichomonascus</taxon>
        <taxon>Trichomonascus ciferrii complex</taxon>
    </lineage>
</organism>
<dbReference type="GO" id="GO:0030688">
    <property type="term" value="C:preribosome, small subunit precursor"/>
    <property type="evidence" value="ECO:0007669"/>
    <property type="project" value="InterPro"/>
</dbReference>
<evidence type="ECO:0000256" key="6">
    <source>
        <dbReference type="ARBA" id="ARBA00025083"/>
    </source>
</evidence>
<protein>
    <recommendedName>
        <fullName evidence="4">Ribosome biogenesis protein SLX9</fullName>
    </recommendedName>
</protein>
<evidence type="ECO:0000256" key="7">
    <source>
        <dbReference type="SAM" id="MobiDB-lite"/>
    </source>
</evidence>
<evidence type="ECO:0000256" key="1">
    <source>
        <dbReference type="ARBA" id="ARBA00004604"/>
    </source>
</evidence>
<evidence type="ECO:0000313" key="8">
    <source>
        <dbReference type="EMBL" id="KAA8915810.1"/>
    </source>
</evidence>
<gene>
    <name evidence="8" type="ORF">TRICI_002020</name>
</gene>
<dbReference type="EMBL" id="SWFS01000138">
    <property type="protein sequence ID" value="KAA8915810.1"/>
    <property type="molecule type" value="Genomic_DNA"/>
</dbReference>
<feature type="region of interest" description="Disordered" evidence="7">
    <location>
        <begin position="96"/>
        <end position="121"/>
    </location>
</feature>
<accession>A0A642V6U1</accession>
<comment type="caution">
    <text evidence="8">The sequence shown here is derived from an EMBL/GenBank/DDBJ whole genome shotgun (WGS) entry which is preliminary data.</text>
</comment>
<comment type="subunit">
    <text evidence="3">Interacts with the 35S, 23S and 20S pre-rRNAs and with the U3 snoRNA.</text>
</comment>
<comment type="subcellular location">
    <subcellularLocation>
        <location evidence="1">Nucleus</location>
        <location evidence="1">Nucleolus</location>
    </subcellularLocation>
</comment>
<dbReference type="GO" id="GO:0005730">
    <property type="term" value="C:nucleolus"/>
    <property type="evidence" value="ECO:0007669"/>
    <property type="project" value="UniProtKB-SubCell"/>
</dbReference>
<sequence length="172" mass="19682">MAPSMRQKAARVRREKDVSDLPQMPAPPPHLQSRESKKEKREIKSRSFRSKLEGDGSKISKSSLRRQKRKAKTNLHGGGLGDLLSTLPEVAEEMNKTTTPFIAKPTKPVNPKSSSRSNEKVVRSEIDRFNKVVTDKSFQAKPFDKLKEFISQNMEKKKEFVDMEAKRNKMEL</sequence>
<proteinExistence type="inferred from homology"/>
<feature type="compositionally biased region" description="Basic and acidic residues" evidence="7">
    <location>
        <begin position="32"/>
        <end position="58"/>
    </location>
</feature>
<evidence type="ECO:0000313" key="9">
    <source>
        <dbReference type="Proteomes" id="UP000761534"/>
    </source>
</evidence>
<reference evidence="8" key="1">
    <citation type="journal article" date="2019" name="G3 (Bethesda)">
        <title>Genome Assemblies of Two Rare Opportunistic Yeast Pathogens: Diutina rugosa (syn. Candida rugosa) and Trichomonascus ciferrii (syn. Candida ciferrii).</title>
        <authorList>
            <person name="Mixao V."/>
            <person name="Saus E."/>
            <person name="Hansen A.P."/>
            <person name="Lass-Florl C."/>
            <person name="Gabaldon T."/>
        </authorList>
    </citation>
    <scope>NUCLEOTIDE SEQUENCE</scope>
    <source>
        <strain evidence="8">CBS 4856</strain>
    </source>
</reference>
<dbReference type="OrthoDB" id="4068648at2759"/>
<dbReference type="Proteomes" id="UP000761534">
    <property type="component" value="Unassembled WGS sequence"/>
</dbReference>
<name>A0A642V6U1_9ASCO</name>
<evidence type="ECO:0000256" key="4">
    <source>
        <dbReference type="ARBA" id="ARBA00021321"/>
    </source>
</evidence>